<evidence type="ECO:0000256" key="1">
    <source>
        <dbReference type="SAM" id="MobiDB-lite"/>
    </source>
</evidence>
<gene>
    <name evidence="4" type="ORF">V6R90_14170</name>
</gene>
<feature type="chain" id="PRO_5046435782" evidence="2">
    <location>
        <begin position="42"/>
        <end position="336"/>
    </location>
</feature>
<dbReference type="EMBL" id="JBEGDP010000017">
    <property type="protein sequence ID" value="MEQ7848426.1"/>
    <property type="molecule type" value="Genomic_DNA"/>
</dbReference>
<keyword evidence="2" id="KW-0732">Signal</keyword>
<dbReference type="PANTHER" id="PTHR37981">
    <property type="entry name" value="LIPASE 2"/>
    <property type="match status" value="1"/>
</dbReference>
<keyword evidence="4" id="KW-0378">Hydrolase</keyword>
<feature type="domain" description="SGNH hydrolase-type esterase" evidence="3">
    <location>
        <begin position="87"/>
        <end position="319"/>
    </location>
</feature>
<evidence type="ECO:0000313" key="5">
    <source>
        <dbReference type="Proteomes" id="UP001482520"/>
    </source>
</evidence>
<dbReference type="EC" id="3.1.-.-" evidence="4"/>
<dbReference type="InterPro" id="IPR013830">
    <property type="entry name" value="SGNH_hydro"/>
</dbReference>
<dbReference type="Gene3D" id="3.40.50.1110">
    <property type="entry name" value="SGNH hydrolase"/>
    <property type="match status" value="1"/>
</dbReference>
<dbReference type="InterPro" id="IPR037460">
    <property type="entry name" value="SEST-like"/>
</dbReference>
<feature type="compositionally biased region" description="Low complexity" evidence="1">
    <location>
        <begin position="49"/>
        <end position="75"/>
    </location>
</feature>
<feature type="region of interest" description="Disordered" evidence="1">
    <location>
        <begin position="36"/>
        <end position="82"/>
    </location>
</feature>
<dbReference type="Proteomes" id="UP001482520">
    <property type="component" value="Unassembled WGS sequence"/>
</dbReference>
<dbReference type="GO" id="GO:0016787">
    <property type="term" value="F:hydrolase activity"/>
    <property type="evidence" value="ECO:0007669"/>
    <property type="project" value="UniProtKB-KW"/>
</dbReference>
<comment type="caution">
    <text evidence="4">The sequence shown here is derived from an EMBL/GenBank/DDBJ whole genome shotgun (WGS) entry which is preliminary data.</text>
</comment>
<sequence length="336" mass="34345">MTARPSARPSRRAATPARPATLRLAAALAAGALLVTGCSSSGGDEPDDTAAPSPETSSSAPSTSPSTSPGSTADAGEGSGDFPRYVALGDSYTAAPLVPETDPQDGCLRSTGNYPSLVAAAIDGTALTDVSCSGATTTSLVGVQETFDGQARPAQFDALTEDTDLVTLGMGGNDFNLFATLIGRCGQLAAEDPEGSPCEDADLVKDNVFRQIRGQLAAALTGVLDRSPEARVLAVGYPQILPAEGTCPDRIDLAVGDYPYARDLNERLDAAVEGAAKDAGVDFVDAFAATEGHDLCAEDPWINGRTTLEDEALAYHPLAAEQEAVAAEVLAVLGQD</sequence>
<dbReference type="Pfam" id="PF13472">
    <property type="entry name" value="Lipase_GDSL_2"/>
    <property type="match status" value="1"/>
</dbReference>
<dbReference type="RefSeq" id="WP_349805043.1">
    <property type="nucleotide sequence ID" value="NZ_JBEGDP010000017.1"/>
</dbReference>
<dbReference type="InterPro" id="IPR036514">
    <property type="entry name" value="SGNH_hydro_sf"/>
</dbReference>
<organism evidence="4 5">
    <name type="scientific">Nocardioides kribbensis</name>
    <dbReference type="NCBI Taxonomy" id="305517"/>
    <lineage>
        <taxon>Bacteria</taxon>
        <taxon>Bacillati</taxon>
        <taxon>Actinomycetota</taxon>
        <taxon>Actinomycetes</taxon>
        <taxon>Propionibacteriales</taxon>
        <taxon>Nocardioidaceae</taxon>
        <taxon>Nocardioides</taxon>
    </lineage>
</organism>
<evidence type="ECO:0000256" key="2">
    <source>
        <dbReference type="SAM" id="SignalP"/>
    </source>
</evidence>
<dbReference type="SUPFAM" id="SSF52266">
    <property type="entry name" value="SGNH hydrolase"/>
    <property type="match status" value="1"/>
</dbReference>
<keyword evidence="5" id="KW-1185">Reference proteome</keyword>
<dbReference type="PANTHER" id="PTHR37981:SF1">
    <property type="entry name" value="SGNH HYDROLASE-TYPE ESTERASE DOMAIN-CONTAINING PROTEIN"/>
    <property type="match status" value="1"/>
</dbReference>
<proteinExistence type="predicted"/>
<dbReference type="CDD" id="cd01823">
    <property type="entry name" value="SEST_like"/>
    <property type="match status" value="1"/>
</dbReference>
<protein>
    <submittedName>
        <fullName evidence="4">SGNH/GDSL hydrolase family protein</fullName>
        <ecNumber evidence="4">3.1.-.-</ecNumber>
    </submittedName>
</protein>
<reference evidence="4 5" key="1">
    <citation type="submission" date="2024-02" db="EMBL/GenBank/DDBJ databases">
        <title>Full genome sequence of Nocardioides kribbensis.</title>
        <authorList>
            <person name="Poletto B.L."/>
            <person name="Silva G."/>
            <person name="Galante D."/>
            <person name="Campos K.R."/>
            <person name="Santos M.B.N."/>
            <person name="Sacchi C.T."/>
        </authorList>
    </citation>
    <scope>NUCLEOTIDE SEQUENCE [LARGE SCALE GENOMIC DNA]</scope>
    <source>
        <strain evidence="4 5">O4R</strain>
    </source>
</reference>
<feature type="signal peptide" evidence="2">
    <location>
        <begin position="1"/>
        <end position="41"/>
    </location>
</feature>
<accession>A0ABV1P0X0</accession>
<evidence type="ECO:0000259" key="3">
    <source>
        <dbReference type="Pfam" id="PF13472"/>
    </source>
</evidence>
<name>A0ABV1P0X0_9ACTN</name>
<evidence type="ECO:0000313" key="4">
    <source>
        <dbReference type="EMBL" id="MEQ7848426.1"/>
    </source>
</evidence>